<dbReference type="InterPro" id="IPR006645">
    <property type="entry name" value="NGN-like_dom"/>
</dbReference>
<keyword evidence="2 4" id="KW-0805">Transcription regulation</keyword>
<keyword evidence="4" id="KW-0806">Transcription termination</keyword>
<dbReference type="Proteomes" id="UP001185659">
    <property type="component" value="Unassembled WGS sequence"/>
</dbReference>
<evidence type="ECO:0000259" key="5">
    <source>
        <dbReference type="SMART" id="SM00738"/>
    </source>
</evidence>
<dbReference type="SMART" id="SM00738">
    <property type="entry name" value="NGN"/>
    <property type="match status" value="1"/>
</dbReference>
<gene>
    <name evidence="6" type="ORF">R2G56_08685</name>
</gene>
<keyword evidence="3 4" id="KW-0804">Transcription</keyword>
<evidence type="ECO:0000256" key="2">
    <source>
        <dbReference type="ARBA" id="ARBA00023015"/>
    </source>
</evidence>
<dbReference type="InterPro" id="IPR008991">
    <property type="entry name" value="Translation_prot_SH3-like_sf"/>
</dbReference>
<evidence type="ECO:0000313" key="7">
    <source>
        <dbReference type="Proteomes" id="UP001185659"/>
    </source>
</evidence>
<dbReference type="Pfam" id="PF02357">
    <property type="entry name" value="NusG"/>
    <property type="match status" value="1"/>
</dbReference>
<feature type="domain" description="NusG-like N-terminal" evidence="5">
    <location>
        <begin position="41"/>
        <end position="142"/>
    </location>
</feature>
<dbReference type="InterPro" id="IPR036735">
    <property type="entry name" value="NGN_dom_sf"/>
</dbReference>
<reference evidence="6 7" key="1">
    <citation type="submission" date="2023-10" db="EMBL/GenBank/DDBJ databases">
        <authorList>
            <person name="Venkata Ramana C."/>
            <person name="Sasikala C."/>
            <person name="Dhurka M."/>
        </authorList>
    </citation>
    <scope>NUCLEOTIDE SEQUENCE [LARGE SCALE GENOMIC DNA]</scope>
    <source>
        <strain evidence="6 7">KCTC 32151</strain>
    </source>
</reference>
<evidence type="ECO:0000313" key="6">
    <source>
        <dbReference type="EMBL" id="MDV6226359.1"/>
    </source>
</evidence>
<evidence type="ECO:0000256" key="4">
    <source>
        <dbReference type="RuleBase" id="RU000538"/>
    </source>
</evidence>
<evidence type="ECO:0000256" key="3">
    <source>
        <dbReference type="ARBA" id="ARBA00023163"/>
    </source>
</evidence>
<comment type="function">
    <text evidence="4">Participates in transcription elongation, termination and antitermination.</text>
</comment>
<dbReference type="SUPFAM" id="SSF50104">
    <property type="entry name" value="Translation proteins SH3-like domain"/>
    <property type="match status" value="1"/>
</dbReference>
<evidence type="ECO:0000256" key="1">
    <source>
        <dbReference type="ARBA" id="ARBA00022814"/>
    </source>
</evidence>
<dbReference type="Gene3D" id="3.30.70.940">
    <property type="entry name" value="NusG, N-terminal domain"/>
    <property type="match status" value="1"/>
</dbReference>
<dbReference type="PRINTS" id="PR00338">
    <property type="entry name" value="NUSGTNSCPFCT"/>
</dbReference>
<proteinExistence type="inferred from homology"/>
<accession>A0ABU4AJE3</accession>
<comment type="caution">
    <text evidence="6">The sequence shown here is derived from an EMBL/GenBank/DDBJ whole genome shotgun (WGS) entry which is preliminary data.</text>
</comment>
<dbReference type="PANTHER" id="PTHR30265">
    <property type="entry name" value="RHO-INTERACTING TRANSCRIPTION TERMINATION FACTOR NUSG"/>
    <property type="match status" value="1"/>
</dbReference>
<name>A0ABU4AJE3_9HYPH</name>
<dbReference type="SUPFAM" id="SSF82679">
    <property type="entry name" value="N-utilization substance G protein NusG, N-terminal domain"/>
    <property type="match status" value="1"/>
</dbReference>
<protein>
    <recommendedName>
        <fullName evidence="4">Transcription termination/antitermination protein NusG</fullName>
    </recommendedName>
</protein>
<dbReference type="RefSeq" id="WP_317561033.1">
    <property type="nucleotide sequence ID" value="NZ_JAWLIP010000003.1"/>
</dbReference>
<dbReference type="PANTHER" id="PTHR30265:SF4">
    <property type="entry name" value="KOW MOTIF FAMILY PROTEIN, EXPRESSED"/>
    <property type="match status" value="1"/>
</dbReference>
<sequence>MMREGLVHELSEREERAWQKSRKVREMVCWLRDQAAAQDDEMFWYVVRTKKPNADSVADVVREQGITVYCPTEKVVKRLPRKRIKVAVESPLYSRYFFVRLVKFEAAWLGLMTFDGVDCLLGNGETPQPVPERFIAKIQSGCSGELVDKSKLFLAGDRAVVTLGPFASFEGIVSKDEGSGHEVDIEIDIFGRMTPCRIGIDHLTKLA</sequence>
<keyword evidence="1 4" id="KW-0889">Transcription antitermination</keyword>
<dbReference type="InterPro" id="IPR043425">
    <property type="entry name" value="NusG-like"/>
</dbReference>
<keyword evidence="7" id="KW-1185">Reference proteome</keyword>
<dbReference type="InterPro" id="IPR001062">
    <property type="entry name" value="Transcrpt_antiterm_NusG"/>
</dbReference>
<organism evidence="6 7">
    <name type="scientific">Nitratireductor aquimarinus</name>
    <dbReference type="NCBI Taxonomy" id="889300"/>
    <lineage>
        <taxon>Bacteria</taxon>
        <taxon>Pseudomonadati</taxon>
        <taxon>Pseudomonadota</taxon>
        <taxon>Alphaproteobacteria</taxon>
        <taxon>Hyphomicrobiales</taxon>
        <taxon>Phyllobacteriaceae</taxon>
        <taxon>Nitratireductor</taxon>
    </lineage>
</organism>
<dbReference type="EMBL" id="JAWLIP010000003">
    <property type="protein sequence ID" value="MDV6226359.1"/>
    <property type="molecule type" value="Genomic_DNA"/>
</dbReference>
<comment type="similarity">
    <text evidence="4">Belongs to the NusG family.</text>
</comment>
<dbReference type="CDD" id="cd06091">
    <property type="entry name" value="KOW_NusG"/>
    <property type="match status" value="1"/>
</dbReference>